<dbReference type="AlphaFoldDB" id="A0A532UTT0"/>
<accession>A0A532UTT0</accession>
<gene>
    <name evidence="1" type="ORF">CEE37_12615</name>
</gene>
<evidence type="ECO:0000313" key="2">
    <source>
        <dbReference type="Proteomes" id="UP000319619"/>
    </source>
</evidence>
<name>A0A532UTT0_UNCL8</name>
<comment type="caution">
    <text evidence="1">The sequence shown here is derived from an EMBL/GenBank/DDBJ whole genome shotgun (WGS) entry which is preliminary data.</text>
</comment>
<dbReference type="EMBL" id="NJBN01000010">
    <property type="protein sequence ID" value="TKJ38356.1"/>
    <property type="molecule type" value="Genomic_DNA"/>
</dbReference>
<evidence type="ECO:0000313" key="1">
    <source>
        <dbReference type="EMBL" id="TKJ38356.1"/>
    </source>
</evidence>
<protein>
    <submittedName>
        <fullName evidence="1">ATPase</fullName>
    </submittedName>
</protein>
<dbReference type="Proteomes" id="UP000319619">
    <property type="component" value="Unassembled WGS sequence"/>
</dbReference>
<reference evidence="1 2" key="1">
    <citation type="submission" date="2017-06" db="EMBL/GenBank/DDBJ databases">
        <title>Novel microbial phyla capable of carbon fixation and sulfur reduction in deep-sea sediments.</title>
        <authorList>
            <person name="Huang J."/>
            <person name="Baker B."/>
            <person name="Wang Y."/>
        </authorList>
    </citation>
    <scope>NUCLEOTIDE SEQUENCE [LARGE SCALE GENOMIC DNA]</scope>
    <source>
        <strain evidence="1">B3_LCP</strain>
    </source>
</reference>
<organism evidence="1 2">
    <name type="scientific">candidate division LCP-89 bacterium B3_LCP</name>
    <dbReference type="NCBI Taxonomy" id="2012998"/>
    <lineage>
        <taxon>Bacteria</taxon>
        <taxon>Pseudomonadati</taxon>
        <taxon>Bacteria division LCP-89</taxon>
    </lineage>
</organism>
<sequence>MDICSQCILPGGQAGVALDEKGVCNHCRNHEPVAIQGEEKLIRILEVVHNNAVKYDCIVNISGGRDSAYTLLALVRDYRMKVLAVNYANPFTDPQATKNIANMVRILDVDFVQFELKNNIHERILRNNILAWFKNPTPALVPAICIGCKIIWPTILKIARKNRIKCIVNGGNPYEYSTFKKVLLGVTDNANLKSTYLKNVKGLVKETLKNAHYLKPKFILTTIKGYLFSNPYALGSRLISGKLTFLDLFHYIPWKEDEVLERIQEELGWDYPRDLDSSWRFDCRIAHLKDYMYLKTLGITEKDDFYAKMIREGMIERDEAIQRVSKENKLHLNLIHDLFSQLSIDSINLENELYQ</sequence>
<dbReference type="SUPFAM" id="SSF52402">
    <property type="entry name" value="Adenine nucleotide alpha hydrolases-like"/>
    <property type="match status" value="1"/>
</dbReference>
<dbReference type="Gene3D" id="3.40.50.620">
    <property type="entry name" value="HUPs"/>
    <property type="match status" value="1"/>
</dbReference>
<proteinExistence type="predicted"/>
<dbReference type="InterPro" id="IPR014729">
    <property type="entry name" value="Rossmann-like_a/b/a_fold"/>
</dbReference>